<organism evidence="1 2">
    <name type="scientific">Halapricum salinum</name>
    <dbReference type="NCBI Taxonomy" id="1457250"/>
    <lineage>
        <taxon>Archaea</taxon>
        <taxon>Methanobacteriati</taxon>
        <taxon>Methanobacteriota</taxon>
        <taxon>Stenosarchaea group</taxon>
        <taxon>Halobacteria</taxon>
        <taxon>Halobacteriales</taxon>
        <taxon>Haloarculaceae</taxon>
        <taxon>Halapricum</taxon>
    </lineage>
</organism>
<dbReference type="RefSeq" id="WP_049992971.1">
    <property type="nucleotide sequence ID" value="NZ_CP031310.1"/>
</dbReference>
<keyword evidence="2" id="KW-1185">Reference proteome</keyword>
<gene>
    <name evidence="1" type="ORF">DV733_16025</name>
</gene>
<evidence type="ECO:0000313" key="2">
    <source>
        <dbReference type="Proteomes" id="UP000296706"/>
    </source>
</evidence>
<dbReference type="AlphaFoldDB" id="A0A4D6HGE8"/>
<evidence type="ECO:0000313" key="1">
    <source>
        <dbReference type="EMBL" id="QCC52645.1"/>
    </source>
</evidence>
<dbReference type="GeneID" id="39849398"/>
<name>A0A4D6HGE8_9EURY</name>
<sequence>MVRSESLKLLALTLAVVVLFGSGFTFGAFQDAERSSISLETDSEFGAGNTVTNDVLASAGNTDSGGNSDGSCGVGNSDQDCTMKLLSGVVETPAAAEPRYHRP</sequence>
<dbReference type="Proteomes" id="UP000296706">
    <property type="component" value="Chromosome"/>
</dbReference>
<dbReference type="STRING" id="1457250.GCA_000755225_02084"/>
<accession>A0A4D6HGE8</accession>
<reference evidence="1 2" key="1">
    <citation type="journal article" date="2019" name="Nat. Commun.">
        <title>A new type of DNA phosphorothioation-based antiviral system in archaea.</title>
        <authorList>
            <person name="Xiong L."/>
            <person name="Liu S."/>
            <person name="Chen S."/>
            <person name="Xiao Y."/>
            <person name="Zhu B."/>
            <person name="Gao Y."/>
            <person name="Zhang Y."/>
            <person name="Chen B."/>
            <person name="Luo J."/>
            <person name="Deng Z."/>
            <person name="Chen X."/>
            <person name="Wang L."/>
            <person name="Chen S."/>
        </authorList>
    </citation>
    <scope>NUCLEOTIDE SEQUENCE [LARGE SCALE GENOMIC DNA]</scope>
    <source>
        <strain evidence="1 2">CBA1105</strain>
    </source>
</reference>
<dbReference type="EMBL" id="CP031310">
    <property type="protein sequence ID" value="QCC52645.1"/>
    <property type="molecule type" value="Genomic_DNA"/>
</dbReference>
<protein>
    <submittedName>
        <fullName evidence="1">Uncharacterized protein</fullName>
    </submittedName>
</protein>
<dbReference type="KEGG" id="hsn:DV733_16025"/>
<proteinExistence type="predicted"/>